<name>A0A1I5U4X0_9SPHN</name>
<gene>
    <name evidence="4" type="ORF">SAMN04488241_110120</name>
</gene>
<dbReference type="EMBL" id="FOXP01000010">
    <property type="protein sequence ID" value="SFP90332.1"/>
    <property type="molecule type" value="Genomic_DNA"/>
</dbReference>
<dbReference type="CDD" id="cd01300">
    <property type="entry name" value="YtcJ_like"/>
    <property type="match status" value="1"/>
</dbReference>
<dbReference type="Proteomes" id="UP000199586">
    <property type="component" value="Unassembled WGS sequence"/>
</dbReference>
<dbReference type="Gene3D" id="3.20.20.140">
    <property type="entry name" value="Metal-dependent hydrolases"/>
    <property type="match status" value="1"/>
</dbReference>
<dbReference type="InterPro" id="IPR013108">
    <property type="entry name" value="Amidohydro_3"/>
</dbReference>
<dbReference type="InterPro" id="IPR033932">
    <property type="entry name" value="YtcJ-like"/>
</dbReference>
<dbReference type="InterPro" id="IPR011059">
    <property type="entry name" value="Metal-dep_hydrolase_composite"/>
</dbReference>
<accession>A0A1I5U4X0</accession>
<evidence type="ECO:0000256" key="2">
    <source>
        <dbReference type="SAM" id="SignalP"/>
    </source>
</evidence>
<organism evidence="4 5">
    <name type="scientific">Sphingomonas rubra</name>
    <dbReference type="NCBI Taxonomy" id="634430"/>
    <lineage>
        <taxon>Bacteria</taxon>
        <taxon>Pseudomonadati</taxon>
        <taxon>Pseudomonadota</taxon>
        <taxon>Alphaproteobacteria</taxon>
        <taxon>Sphingomonadales</taxon>
        <taxon>Sphingomonadaceae</taxon>
        <taxon>Sphingomonas</taxon>
    </lineage>
</organism>
<proteinExistence type="predicted"/>
<dbReference type="Gene3D" id="2.30.40.10">
    <property type="entry name" value="Urease, subunit C, domain 1"/>
    <property type="match status" value="1"/>
</dbReference>
<reference evidence="5" key="1">
    <citation type="submission" date="2016-10" db="EMBL/GenBank/DDBJ databases">
        <authorList>
            <person name="Varghese N."/>
            <person name="Submissions S."/>
        </authorList>
    </citation>
    <scope>NUCLEOTIDE SEQUENCE [LARGE SCALE GENOMIC DNA]</scope>
    <source>
        <strain evidence="5">CGMCC 1.9113</strain>
    </source>
</reference>
<evidence type="ECO:0000256" key="1">
    <source>
        <dbReference type="SAM" id="MobiDB-lite"/>
    </source>
</evidence>
<dbReference type="PANTHER" id="PTHR22642">
    <property type="entry name" value="IMIDAZOLONEPROPIONASE"/>
    <property type="match status" value="1"/>
</dbReference>
<feature type="region of interest" description="Disordered" evidence="1">
    <location>
        <begin position="66"/>
        <end position="90"/>
    </location>
</feature>
<dbReference type="Pfam" id="PF07969">
    <property type="entry name" value="Amidohydro_3"/>
    <property type="match status" value="1"/>
</dbReference>
<keyword evidence="2" id="KW-0732">Signal</keyword>
<dbReference type="PANTHER" id="PTHR22642:SF2">
    <property type="entry name" value="PROTEIN LONG AFTER FAR-RED 3"/>
    <property type="match status" value="1"/>
</dbReference>
<dbReference type="OrthoDB" id="9811399at2"/>
<feature type="chain" id="PRO_5011705345" description="Amidohydrolase 3 domain-containing protein" evidence="2">
    <location>
        <begin position="30"/>
        <end position="572"/>
    </location>
</feature>
<dbReference type="SUPFAM" id="SSF51556">
    <property type="entry name" value="Metallo-dependent hydrolases"/>
    <property type="match status" value="1"/>
</dbReference>
<feature type="domain" description="Amidohydrolase 3" evidence="3">
    <location>
        <begin position="95"/>
        <end position="568"/>
    </location>
</feature>
<dbReference type="SUPFAM" id="SSF51338">
    <property type="entry name" value="Composite domain of metallo-dependent hydrolases"/>
    <property type="match status" value="1"/>
</dbReference>
<evidence type="ECO:0000313" key="4">
    <source>
        <dbReference type="EMBL" id="SFP90332.1"/>
    </source>
</evidence>
<protein>
    <recommendedName>
        <fullName evidence="3">Amidohydrolase 3 domain-containing protein</fullName>
    </recommendedName>
</protein>
<evidence type="ECO:0000259" key="3">
    <source>
        <dbReference type="Pfam" id="PF07969"/>
    </source>
</evidence>
<sequence length="572" mass="61506">MRAGMARTVHCLSAAAATLLALSPAPAVADAIVDNVRGVTLDADGRVVRFRAIVLDKDGKVVRLVKPDEKEPEPPRVKRRKNDPPPQPRYTWRADLGGRVVMPGFVDAHGHVIELGFRQLELDLSGTRSLAEAQAKIRAYAAANPDRKWIVGGGWNQESWGLGRFPTAADLDAAVADRPVYLARADGHASWANSAAMREAGVTAKTLAPPGGRIEKAGGQPSGVFVDGAQALVGRVVPQPLPKERDTAFIKAQEQLLSHGITATADMGTSIDDWLTYRRVGDRGALRVRLMSYGSGIEDTIRIGGAGPTPWLYNDRLKLVGVKLYGDGALGSRGAWLKAPYADAAGERGLAFMTDSTLRNLMVRASMDGYQVAVHAIGDAANAQVLGAIEEIADTYGGDRRWRIEHAQVVDPADLPRFGKHGIIASMQPVHETSDRVMAEARLGPARLAGAYAWASMLRTGARLAFGSDYPVESPDPFVGWAAAYTRIGADGQPAGGWQPQEVLSKEQAWAAFTSGGAYAGFAEDKFGRLAPGQRADFIVVDRDPTTATPDLLRQTRVEETWVNGEKVWTRK</sequence>
<dbReference type="GO" id="GO:0016810">
    <property type="term" value="F:hydrolase activity, acting on carbon-nitrogen (but not peptide) bonds"/>
    <property type="evidence" value="ECO:0007669"/>
    <property type="project" value="InterPro"/>
</dbReference>
<dbReference type="Gene3D" id="3.10.310.70">
    <property type="match status" value="1"/>
</dbReference>
<dbReference type="AlphaFoldDB" id="A0A1I5U4X0"/>
<keyword evidence="5" id="KW-1185">Reference proteome</keyword>
<evidence type="ECO:0000313" key="5">
    <source>
        <dbReference type="Proteomes" id="UP000199586"/>
    </source>
</evidence>
<feature type="signal peptide" evidence="2">
    <location>
        <begin position="1"/>
        <end position="29"/>
    </location>
</feature>
<dbReference type="InterPro" id="IPR032466">
    <property type="entry name" value="Metal_Hydrolase"/>
</dbReference>
<feature type="compositionally biased region" description="Basic and acidic residues" evidence="1">
    <location>
        <begin position="66"/>
        <end position="76"/>
    </location>
</feature>
<dbReference type="STRING" id="634430.SAMN04488241_110120"/>